<dbReference type="eggNOG" id="ENOG502S6BS">
    <property type="taxonomic scope" value="Eukaryota"/>
</dbReference>
<feature type="region of interest" description="Disordered" evidence="1">
    <location>
        <begin position="597"/>
        <end position="638"/>
    </location>
</feature>
<evidence type="ECO:0000313" key="2">
    <source>
        <dbReference type="EnsemblMetazoa" id="MDOA008024-PA"/>
    </source>
</evidence>
<dbReference type="EnsemblMetazoa" id="MDOA008024-RA">
    <property type="protein sequence ID" value="MDOA008024-PA"/>
    <property type="gene ID" value="MDOA008024"/>
</dbReference>
<protein>
    <submittedName>
        <fullName evidence="2">Uncharacterized protein</fullName>
    </submittedName>
</protein>
<accession>A0A1I8MSI4</accession>
<dbReference type="STRING" id="7370.A0A1I8MSI4"/>
<dbReference type="AlphaFoldDB" id="A0A1I8MSI4"/>
<reference evidence="2" key="1">
    <citation type="submission" date="2020-05" db="UniProtKB">
        <authorList>
            <consortium name="EnsemblMetazoa"/>
        </authorList>
    </citation>
    <scope>IDENTIFICATION</scope>
    <source>
        <strain evidence="2">Aabys</strain>
    </source>
</reference>
<feature type="compositionally biased region" description="Polar residues" evidence="1">
    <location>
        <begin position="604"/>
        <end position="638"/>
    </location>
</feature>
<dbReference type="VEuPathDB" id="VectorBase:MDOA008024"/>
<evidence type="ECO:0000256" key="1">
    <source>
        <dbReference type="SAM" id="MobiDB-lite"/>
    </source>
</evidence>
<feature type="compositionally biased region" description="Polar residues" evidence="1">
    <location>
        <begin position="379"/>
        <end position="394"/>
    </location>
</feature>
<feature type="region of interest" description="Disordered" evidence="1">
    <location>
        <begin position="323"/>
        <end position="435"/>
    </location>
</feature>
<name>A0A1I8MSI4_MUSDO</name>
<feature type="region of interest" description="Disordered" evidence="1">
    <location>
        <begin position="1"/>
        <end position="71"/>
    </location>
</feature>
<dbReference type="PANTHER" id="PTHR12449:SF22">
    <property type="entry name" value="NUCLEOLAR PROTEIN 4"/>
    <property type="match status" value="1"/>
</dbReference>
<sequence length="698" mass="77979">MSSNRNSYEKSSSRSGATNNSNGNNEMSESCQPQHDLSAGHSDFQTAYPKLFNQPFGSDNAAPDTDRKLYPIEEQQETELELEQRHEKIEAESADNAYDADVDDDLLARNVVEPVANMEQEIEGPGASEKILEDKMHIYQLFQPWALKTYGDLAKTKTITMRKKVRILKALEGKEHSRPDSSKFRFWVKTKGFTTKRPESFEDAPCTQRQKKVLPPDAVLSENPADVDLYVASTTKDLDKRTYRKVAVVEEFFDIIYQIHMELGGRSGMHAGQKRTYRIISETYAFLPREAVTRFLSICPECKKNLRPSSPTTSHAKEDIAGVIQNESSSEVEVLNYSSHTESSMEAGPTTKTSTKTSLSTGVLPNPVKLQPKKRRYSSPDNNSKVFGSGSEPSDSNRRLSTRASSSPVLDATSRPILAPQAHKPKIRVNPNLQRPYTPPTLSESSIFAQPCHSGYSFDYHSLKSRGNMMRYYDFMRRLYSGNLAMPHSFIAPPTFPKELSKKYLKPVSSKASSLPTTKQPTADRIPEMFTSSSSDEDPDNISAVKAKRFKISCESSDRTKTLELSSCPITAVADDFVQTTQIRAINLSKNSSHFSAEEKIGSGSCTPHRPTSSQEIRPATSTPTSIKQETVSPPKSTLLPSLRIPQIRSISGLPPLDFERLKPITSTYLQLTRSMGLSDEEALRFDNLVSKDFKYSL</sequence>
<dbReference type="InterPro" id="IPR039788">
    <property type="entry name" value="NOL4/NOL4L"/>
</dbReference>
<feature type="compositionally biased region" description="Low complexity" evidence="1">
    <location>
        <begin position="13"/>
        <end position="30"/>
    </location>
</feature>
<proteinExistence type="predicted"/>
<dbReference type="VEuPathDB" id="VectorBase:MDOMA2_006763"/>
<organism evidence="2">
    <name type="scientific">Musca domestica</name>
    <name type="common">House fly</name>
    <dbReference type="NCBI Taxonomy" id="7370"/>
    <lineage>
        <taxon>Eukaryota</taxon>
        <taxon>Metazoa</taxon>
        <taxon>Ecdysozoa</taxon>
        <taxon>Arthropoda</taxon>
        <taxon>Hexapoda</taxon>
        <taxon>Insecta</taxon>
        <taxon>Pterygota</taxon>
        <taxon>Neoptera</taxon>
        <taxon>Endopterygota</taxon>
        <taxon>Diptera</taxon>
        <taxon>Brachycera</taxon>
        <taxon>Muscomorpha</taxon>
        <taxon>Muscoidea</taxon>
        <taxon>Muscidae</taxon>
        <taxon>Musca</taxon>
    </lineage>
</organism>
<dbReference type="PANTHER" id="PTHR12449">
    <property type="entry name" value="DEATH DOMAIN-CONTAINING PROTEIN"/>
    <property type="match status" value="1"/>
</dbReference>
<feature type="compositionally biased region" description="Polar residues" evidence="1">
    <location>
        <begin position="325"/>
        <end position="344"/>
    </location>
</feature>
<feature type="compositionally biased region" description="Low complexity" evidence="1">
    <location>
        <begin position="350"/>
        <end position="361"/>
    </location>
</feature>